<keyword evidence="1" id="KW-0812">Transmembrane</keyword>
<dbReference type="Proteomes" id="UP000002629">
    <property type="component" value="Chromosome"/>
</dbReference>
<accession>D5VNP4</accession>
<name>D5VNP4_CAUST</name>
<proteinExistence type="predicted"/>
<dbReference type="KEGG" id="cse:Cseg_3695"/>
<dbReference type="AlphaFoldDB" id="D5VNP4"/>
<gene>
    <name evidence="2" type="ordered locus">Cseg_3695</name>
</gene>
<keyword evidence="1" id="KW-1133">Transmembrane helix</keyword>
<keyword evidence="1" id="KW-0472">Membrane</keyword>
<sequence length="45" mass="4976">MSFVREYPAPRRKRAPRPPLSIVVLGLSAWLVLGLLSQAAFQLIG</sequence>
<evidence type="ECO:0000313" key="2">
    <source>
        <dbReference type="EMBL" id="ADG12117.1"/>
    </source>
</evidence>
<protein>
    <submittedName>
        <fullName evidence="2">Uncharacterized protein</fullName>
    </submittedName>
</protein>
<organism evidence="2 3">
    <name type="scientific">Caulobacter segnis (strain ATCC 21756 / DSM 7131 / JCM 7823 / NBRC 15250 / LMG 17158 / TK0059)</name>
    <name type="common">Mycoplana segnis</name>
    <dbReference type="NCBI Taxonomy" id="509190"/>
    <lineage>
        <taxon>Bacteria</taxon>
        <taxon>Pseudomonadati</taxon>
        <taxon>Pseudomonadota</taxon>
        <taxon>Alphaproteobacteria</taxon>
        <taxon>Caulobacterales</taxon>
        <taxon>Caulobacteraceae</taxon>
        <taxon>Caulobacter</taxon>
    </lineage>
</organism>
<dbReference type="EMBL" id="CP002008">
    <property type="protein sequence ID" value="ADG12117.1"/>
    <property type="molecule type" value="Genomic_DNA"/>
</dbReference>
<evidence type="ECO:0000256" key="1">
    <source>
        <dbReference type="SAM" id="Phobius"/>
    </source>
</evidence>
<dbReference type="STRING" id="509190.Cseg_3695"/>
<feature type="transmembrane region" description="Helical" evidence="1">
    <location>
        <begin position="20"/>
        <end position="44"/>
    </location>
</feature>
<evidence type="ECO:0000313" key="3">
    <source>
        <dbReference type="Proteomes" id="UP000002629"/>
    </source>
</evidence>
<reference evidence="3" key="1">
    <citation type="journal article" date="2011" name="J. Bacteriol.">
        <title>Genome sequences of eight morphologically diverse alphaproteobacteria.</title>
        <authorList>
            <consortium name="US DOE Joint Genome Institute"/>
            <person name="Brown P.J."/>
            <person name="Kysela D.T."/>
            <person name="Buechlein A."/>
            <person name="Hemmerich C."/>
            <person name="Brun Y.V."/>
        </authorList>
    </citation>
    <scope>NUCLEOTIDE SEQUENCE [LARGE SCALE GENOMIC DNA]</scope>
    <source>
        <strain evidence="3">ATCC 21756 / DSM 7131 / JCM 7823 / NBRC 15250 / LMG 17158 / TK0059</strain>
    </source>
</reference>
<dbReference type="HOGENOM" id="CLU_218276_0_0_5"/>